<dbReference type="InterPro" id="IPR044791">
    <property type="entry name" value="Beta-glucanase/XTH"/>
</dbReference>
<dbReference type="AlphaFoldDB" id="A0AAV0RLA5"/>
<evidence type="ECO:0000256" key="10">
    <source>
        <dbReference type="PIRSR" id="PIRSR005604-2"/>
    </source>
</evidence>
<dbReference type="PIRSF" id="PIRSF005604">
    <property type="entry name" value="XET"/>
    <property type="match status" value="1"/>
</dbReference>
<reference evidence="13" key="1">
    <citation type="submission" date="2022-08" db="EMBL/GenBank/DDBJ databases">
        <authorList>
            <person name="Gutierrez-Valencia J."/>
        </authorList>
    </citation>
    <scope>NUCLEOTIDE SEQUENCE</scope>
</reference>
<dbReference type="InterPro" id="IPR016455">
    <property type="entry name" value="XTH"/>
</dbReference>
<comment type="caution">
    <text evidence="13">The sequence shown here is derived from an EMBL/GenBank/DDBJ whole genome shotgun (WGS) entry which is preliminary data.</text>
</comment>
<dbReference type="CDD" id="cd02176">
    <property type="entry name" value="GH16_XET"/>
    <property type="match status" value="1"/>
</dbReference>
<comment type="subcellular location">
    <subcellularLocation>
        <location evidence="11">Secreted</location>
        <location evidence="11">Cell wall</location>
    </subcellularLocation>
    <subcellularLocation>
        <location evidence="11">Secreted</location>
        <location evidence="11">Extracellular space</location>
        <location evidence="11">Apoplast</location>
    </subcellularLocation>
</comment>
<evidence type="ECO:0000256" key="7">
    <source>
        <dbReference type="ARBA" id="ARBA00023157"/>
    </source>
</evidence>
<dbReference type="Pfam" id="PF06955">
    <property type="entry name" value="XET_C"/>
    <property type="match status" value="1"/>
</dbReference>
<dbReference type="GO" id="GO:0048046">
    <property type="term" value="C:apoplast"/>
    <property type="evidence" value="ECO:0007669"/>
    <property type="project" value="UniProtKB-SubCell"/>
</dbReference>
<keyword evidence="7" id="KW-1015">Disulfide bond</keyword>
<evidence type="ECO:0000256" key="5">
    <source>
        <dbReference type="ARBA" id="ARBA00022729"/>
    </source>
</evidence>
<evidence type="ECO:0000256" key="4">
    <source>
        <dbReference type="ARBA" id="ARBA00022679"/>
    </source>
</evidence>
<feature type="domain" description="GH16" evidence="12">
    <location>
        <begin position="27"/>
        <end position="222"/>
    </location>
</feature>
<dbReference type="InterPro" id="IPR008264">
    <property type="entry name" value="Beta_glucanase"/>
</dbReference>
<evidence type="ECO:0000256" key="6">
    <source>
        <dbReference type="ARBA" id="ARBA00022801"/>
    </source>
</evidence>
<proteinExistence type="inferred from homology"/>
<comment type="function">
    <text evidence="11">Catalyzes xyloglucan endohydrolysis (XEH) and/or endotransglycosylation (XET). Cleaves and religates xyloglucan polymers, an essential constituent of the primary cell wall, and thereby participates in cell wall construction of growing tissues.</text>
</comment>
<evidence type="ECO:0000313" key="13">
    <source>
        <dbReference type="EMBL" id="CAI0558041.1"/>
    </source>
</evidence>
<comment type="PTM">
    <text evidence="11">Contains at least one intrachain disulfide bond essential for its enzymatic activity.</text>
</comment>
<dbReference type="FunFam" id="2.60.120.200:FF:000025">
    <property type="entry name" value="Xyloglucan endotransglucosylase/hydrolase"/>
    <property type="match status" value="1"/>
</dbReference>
<keyword evidence="4 11" id="KW-0808">Transferase</keyword>
<keyword evidence="11" id="KW-0961">Cell wall biogenesis/degradation</keyword>
<dbReference type="InterPro" id="IPR013320">
    <property type="entry name" value="ConA-like_dom_sf"/>
</dbReference>
<feature type="glycosylation site" description="N-linked (GlcNAc...) asparagine" evidence="10">
    <location>
        <position position="115"/>
    </location>
</feature>
<gene>
    <name evidence="13" type="ORF">LITE_LOCUS48591</name>
</gene>
<dbReference type="SUPFAM" id="SSF49899">
    <property type="entry name" value="Concanavalin A-like lectins/glucanases"/>
    <property type="match status" value="1"/>
</dbReference>
<protein>
    <recommendedName>
        <fullName evidence="11">Xyloglucan endotransglucosylase/hydrolase</fullName>
        <ecNumber evidence="11">2.4.1.207</ecNumber>
    </recommendedName>
</protein>
<feature type="active site" description="Proton donor" evidence="9">
    <location>
        <position position="111"/>
    </location>
</feature>
<dbReference type="GO" id="GO:0016762">
    <property type="term" value="F:xyloglucan:xyloglucosyl transferase activity"/>
    <property type="evidence" value="ECO:0007669"/>
    <property type="project" value="UniProtKB-EC"/>
</dbReference>
<dbReference type="GO" id="GO:0010411">
    <property type="term" value="P:xyloglucan metabolic process"/>
    <property type="evidence" value="ECO:0007669"/>
    <property type="project" value="InterPro"/>
</dbReference>
<dbReference type="EMBL" id="CAMGYJ010000011">
    <property type="protein sequence ID" value="CAI0558041.1"/>
    <property type="molecule type" value="Genomic_DNA"/>
</dbReference>
<dbReference type="PRINTS" id="PR00737">
    <property type="entry name" value="GLHYDRLASE16"/>
</dbReference>
<feature type="active site" description="Nucleophile" evidence="9">
    <location>
        <position position="107"/>
    </location>
</feature>
<dbReference type="EC" id="2.4.1.207" evidence="11"/>
<sequence length="291" mass="32459">MATMFSATGFCPSLILLVTILSVVIGSSFAGNFNDDVVVVFGDARARIQENGNLMSLALDNSSGSGFQSKNQFIYAKVEVNIKLVAGNSAGTVTSFYLKSEGNAWDEIDMEFLGNTSGDPYVLHTNIFTKGMGNREQQFYLWFDPTTDFHTYSITWNPAHIVLVVDKKPIREYRNLDSNNNVPYPRDQPMKLYGSLWNADDWATRGGSVKTDWSKAPFTASFKTYTADGCVYGNGASSCPDKTAPWYSSKQIGGDDLKQMQWVQKNYMIYNYCDDVNRFHGSLPAECGRKK</sequence>
<evidence type="ECO:0000313" key="14">
    <source>
        <dbReference type="Proteomes" id="UP001154282"/>
    </source>
</evidence>
<dbReference type="GO" id="GO:0042546">
    <property type="term" value="P:cell wall biogenesis"/>
    <property type="evidence" value="ECO:0007669"/>
    <property type="project" value="InterPro"/>
</dbReference>
<dbReference type="GO" id="GO:0071555">
    <property type="term" value="P:cell wall organization"/>
    <property type="evidence" value="ECO:0007669"/>
    <property type="project" value="UniProtKB-KW"/>
</dbReference>
<keyword evidence="14" id="KW-1185">Reference proteome</keyword>
<keyword evidence="3 11" id="KW-0964">Secreted</keyword>
<dbReference type="GO" id="GO:0004553">
    <property type="term" value="F:hydrolase activity, hydrolyzing O-glycosyl compounds"/>
    <property type="evidence" value="ECO:0007669"/>
    <property type="project" value="InterPro"/>
</dbReference>
<evidence type="ECO:0000256" key="11">
    <source>
        <dbReference type="RuleBase" id="RU361120"/>
    </source>
</evidence>
<keyword evidence="1 11" id="KW-0134">Cell wall</keyword>
<accession>A0AAV0RLA5</accession>
<dbReference type="Pfam" id="PF00722">
    <property type="entry name" value="Glyco_hydro_16"/>
    <property type="match status" value="1"/>
</dbReference>
<dbReference type="Proteomes" id="UP001154282">
    <property type="component" value="Unassembled WGS sequence"/>
</dbReference>
<evidence type="ECO:0000256" key="9">
    <source>
        <dbReference type="PIRSR" id="PIRSR005604-1"/>
    </source>
</evidence>
<name>A0AAV0RLA5_9ROSI</name>
<dbReference type="PANTHER" id="PTHR31062">
    <property type="entry name" value="XYLOGLUCAN ENDOTRANSGLUCOSYLASE/HYDROLASE PROTEIN 8-RELATED"/>
    <property type="match status" value="1"/>
</dbReference>
<organism evidence="13 14">
    <name type="scientific">Linum tenue</name>
    <dbReference type="NCBI Taxonomy" id="586396"/>
    <lineage>
        <taxon>Eukaryota</taxon>
        <taxon>Viridiplantae</taxon>
        <taxon>Streptophyta</taxon>
        <taxon>Embryophyta</taxon>
        <taxon>Tracheophyta</taxon>
        <taxon>Spermatophyta</taxon>
        <taxon>Magnoliopsida</taxon>
        <taxon>eudicotyledons</taxon>
        <taxon>Gunneridae</taxon>
        <taxon>Pentapetalae</taxon>
        <taxon>rosids</taxon>
        <taxon>fabids</taxon>
        <taxon>Malpighiales</taxon>
        <taxon>Linaceae</taxon>
        <taxon>Linum</taxon>
    </lineage>
</organism>
<feature type="signal peptide" evidence="11">
    <location>
        <begin position="1"/>
        <end position="30"/>
    </location>
</feature>
<comment type="similarity">
    <text evidence="11">Belongs to the glycosyl hydrolase 16 family.</text>
</comment>
<keyword evidence="5 11" id="KW-0732">Signal</keyword>
<keyword evidence="2 11" id="KW-0052">Apoplast</keyword>
<dbReference type="Gene3D" id="2.60.120.200">
    <property type="match status" value="1"/>
</dbReference>
<dbReference type="InterPro" id="IPR000757">
    <property type="entry name" value="Beta-glucanase-like"/>
</dbReference>
<dbReference type="InterPro" id="IPR010713">
    <property type="entry name" value="XET_C"/>
</dbReference>
<evidence type="ECO:0000259" key="12">
    <source>
        <dbReference type="PROSITE" id="PS51762"/>
    </source>
</evidence>
<evidence type="ECO:0000256" key="3">
    <source>
        <dbReference type="ARBA" id="ARBA00022525"/>
    </source>
</evidence>
<evidence type="ECO:0000256" key="2">
    <source>
        <dbReference type="ARBA" id="ARBA00022523"/>
    </source>
</evidence>
<evidence type="ECO:0000256" key="8">
    <source>
        <dbReference type="ARBA" id="ARBA00023295"/>
    </source>
</evidence>
<dbReference type="PROSITE" id="PS51762">
    <property type="entry name" value="GH16_2"/>
    <property type="match status" value="1"/>
</dbReference>
<keyword evidence="6 11" id="KW-0378">Hydrolase</keyword>
<evidence type="ECO:0000256" key="1">
    <source>
        <dbReference type="ARBA" id="ARBA00022512"/>
    </source>
</evidence>
<feature type="chain" id="PRO_5043107169" description="Xyloglucan endotransglucosylase/hydrolase" evidence="11">
    <location>
        <begin position="31"/>
        <end position="291"/>
    </location>
</feature>
<keyword evidence="8 11" id="KW-0326">Glycosidase</keyword>